<evidence type="ECO:0000256" key="1">
    <source>
        <dbReference type="SAM" id="MobiDB-lite"/>
    </source>
</evidence>
<reference evidence="2 3" key="1">
    <citation type="journal article" date="2019" name="Int. J. Syst. Evol. Microbiol.">
        <title>The Global Catalogue of Microorganisms (GCM) 10K type strain sequencing project: providing services to taxonomists for standard genome sequencing and annotation.</title>
        <authorList>
            <consortium name="The Broad Institute Genomics Platform"/>
            <consortium name="The Broad Institute Genome Sequencing Center for Infectious Disease"/>
            <person name="Wu L."/>
            <person name="Ma J."/>
        </authorList>
    </citation>
    <scope>NUCLEOTIDE SEQUENCE [LARGE SCALE GENOMIC DNA]</scope>
    <source>
        <strain evidence="2 3">JCM 6305</strain>
    </source>
</reference>
<organism evidence="2 3">
    <name type="scientific">Streptomyces macrosporus</name>
    <dbReference type="NCBI Taxonomy" id="44032"/>
    <lineage>
        <taxon>Bacteria</taxon>
        <taxon>Bacillati</taxon>
        <taxon>Actinomycetota</taxon>
        <taxon>Actinomycetes</taxon>
        <taxon>Kitasatosporales</taxon>
        <taxon>Streptomycetaceae</taxon>
        <taxon>Streptomyces</taxon>
    </lineage>
</organism>
<sequence>MVAGGVAEGDSGVGAAVLAVDADGEVAQAGHGPGQVPGTALGTALADGPVSDVVQQVLDVPVVPDPGGELLTGGRTRRQAGDQADALQSFTLRALAPSRQRPPALIRSGAPPSAAHDTNFQHPSDTARQCLSPGPAGHFPTRPRKPNRRITTENHPVLINPTGPP</sequence>
<dbReference type="EMBL" id="BAAASZ010000035">
    <property type="protein sequence ID" value="GAA2459677.1"/>
    <property type="molecule type" value="Genomic_DNA"/>
</dbReference>
<feature type="compositionally biased region" description="Polar residues" evidence="1">
    <location>
        <begin position="116"/>
        <end position="129"/>
    </location>
</feature>
<name>A0ABN3KKL6_9ACTN</name>
<protein>
    <submittedName>
        <fullName evidence="2">Uncharacterized protein</fullName>
    </submittedName>
</protein>
<evidence type="ECO:0000313" key="3">
    <source>
        <dbReference type="Proteomes" id="UP001501638"/>
    </source>
</evidence>
<evidence type="ECO:0000313" key="2">
    <source>
        <dbReference type="EMBL" id="GAA2459677.1"/>
    </source>
</evidence>
<comment type="caution">
    <text evidence="2">The sequence shown here is derived from an EMBL/GenBank/DDBJ whole genome shotgun (WGS) entry which is preliminary data.</text>
</comment>
<accession>A0ABN3KKL6</accession>
<dbReference type="Proteomes" id="UP001501638">
    <property type="component" value="Unassembled WGS sequence"/>
</dbReference>
<keyword evidence="3" id="KW-1185">Reference proteome</keyword>
<proteinExistence type="predicted"/>
<feature type="region of interest" description="Disordered" evidence="1">
    <location>
        <begin position="96"/>
        <end position="165"/>
    </location>
</feature>
<gene>
    <name evidence="2" type="ORF">GCM10010405_49860</name>
</gene>